<accession>A0ACB9CYS2</accession>
<reference evidence="2" key="1">
    <citation type="journal article" date="2022" name="Mol. Ecol. Resour.">
        <title>The genomes of chicory, endive, great burdock and yacon provide insights into Asteraceae palaeo-polyploidization history and plant inulin production.</title>
        <authorList>
            <person name="Fan W."/>
            <person name="Wang S."/>
            <person name="Wang H."/>
            <person name="Wang A."/>
            <person name="Jiang F."/>
            <person name="Liu H."/>
            <person name="Zhao H."/>
            <person name="Xu D."/>
            <person name="Zhang Y."/>
        </authorList>
    </citation>
    <scope>NUCLEOTIDE SEQUENCE [LARGE SCALE GENOMIC DNA]</scope>
    <source>
        <strain evidence="2">cv. Punajuju</strain>
    </source>
</reference>
<gene>
    <name evidence="1" type="ORF">L2E82_29734</name>
</gene>
<reference evidence="1 2" key="2">
    <citation type="journal article" date="2022" name="Mol. Ecol. Resour.">
        <title>The genomes of chicory, endive, great burdock and yacon provide insights into Asteraceae paleo-polyploidization history and plant inulin production.</title>
        <authorList>
            <person name="Fan W."/>
            <person name="Wang S."/>
            <person name="Wang H."/>
            <person name="Wang A."/>
            <person name="Jiang F."/>
            <person name="Liu H."/>
            <person name="Zhao H."/>
            <person name="Xu D."/>
            <person name="Zhang Y."/>
        </authorList>
    </citation>
    <scope>NUCLEOTIDE SEQUENCE [LARGE SCALE GENOMIC DNA]</scope>
    <source>
        <strain evidence="2">cv. Punajuju</strain>
        <tissue evidence="1">Leaves</tissue>
    </source>
</reference>
<dbReference type="Proteomes" id="UP001055811">
    <property type="component" value="Linkage Group LG05"/>
</dbReference>
<organism evidence="1 2">
    <name type="scientific">Cichorium intybus</name>
    <name type="common">Chicory</name>
    <dbReference type="NCBI Taxonomy" id="13427"/>
    <lineage>
        <taxon>Eukaryota</taxon>
        <taxon>Viridiplantae</taxon>
        <taxon>Streptophyta</taxon>
        <taxon>Embryophyta</taxon>
        <taxon>Tracheophyta</taxon>
        <taxon>Spermatophyta</taxon>
        <taxon>Magnoliopsida</taxon>
        <taxon>eudicotyledons</taxon>
        <taxon>Gunneridae</taxon>
        <taxon>Pentapetalae</taxon>
        <taxon>asterids</taxon>
        <taxon>campanulids</taxon>
        <taxon>Asterales</taxon>
        <taxon>Asteraceae</taxon>
        <taxon>Cichorioideae</taxon>
        <taxon>Cichorieae</taxon>
        <taxon>Cichoriinae</taxon>
        <taxon>Cichorium</taxon>
    </lineage>
</organism>
<proteinExistence type="predicted"/>
<name>A0ACB9CYS2_CICIN</name>
<evidence type="ECO:0000313" key="2">
    <source>
        <dbReference type="Proteomes" id="UP001055811"/>
    </source>
</evidence>
<keyword evidence="2" id="KW-1185">Reference proteome</keyword>
<protein>
    <submittedName>
        <fullName evidence="1">Uncharacterized protein</fullName>
    </submittedName>
</protein>
<comment type="caution">
    <text evidence="1">The sequence shown here is derived from an EMBL/GenBank/DDBJ whole genome shotgun (WGS) entry which is preliminary data.</text>
</comment>
<dbReference type="EMBL" id="CM042013">
    <property type="protein sequence ID" value="KAI3739331.1"/>
    <property type="molecule type" value="Genomic_DNA"/>
</dbReference>
<evidence type="ECO:0000313" key="1">
    <source>
        <dbReference type="EMBL" id="KAI3739331.1"/>
    </source>
</evidence>
<sequence>MATITLPLFHTLVFFLIFSGSVVRPANGQAPGQSTWCVAKPSASEAELFNNMYYSCGYVNCDMIHPEGSCFEPQTLINQASVVMNAYYQKQGRNYWNCDFNKSALITVVDPIEDLIITAVSLIDYGNSLVIS</sequence>